<gene>
    <name evidence="1" type="ORF">AMS66_24330</name>
</gene>
<proteinExistence type="predicted"/>
<dbReference type="EMBL" id="LITU01000075">
    <property type="protein sequence ID" value="KOY14014.1"/>
    <property type="molecule type" value="Genomic_DNA"/>
</dbReference>
<dbReference type="RefSeq" id="WP_053783246.1">
    <property type="nucleotide sequence ID" value="NZ_LITU01000075.1"/>
</dbReference>
<name>A0A0N0C3A7_9BACL</name>
<sequence>MKSNKPRTLQKNIEFFTAALSQCTVTAWQEDPAGVYCEVGRGIVERINEYSVRIRNEDGTKSHYDRDITMFQTEK</sequence>
<protein>
    <submittedName>
        <fullName evidence="1">Uncharacterized protein</fullName>
    </submittedName>
</protein>
<comment type="caution">
    <text evidence="1">The sequence shown here is derived from an EMBL/GenBank/DDBJ whole genome shotgun (WGS) entry which is preliminary data.</text>
</comment>
<keyword evidence="2" id="KW-1185">Reference proteome</keyword>
<dbReference type="OrthoDB" id="2627004at2"/>
<evidence type="ECO:0000313" key="1">
    <source>
        <dbReference type="EMBL" id="KOY14014.1"/>
    </source>
</evidence>
<accession>A0A0N0C3A7</accession>
<dbReference type="AlphaFoldDB" id="A0A0N0C3A7"/>
<organism evidence="1 2">
    <name type="scientific">Paenibacillus xylanivorans</name>
    <dbReference type="NCBI Taxonomy" id="1705561"/>
    <lineage>
        <taxon>Bacteria</taxon>
        <taxon>Bacillati</taxon>
        <taxon>Bacillota</taxon>
        <taxon>Bacilli</taxon>
        <taxon>Bacillales</taxon>
        <taxon>Paenibacillaceae</taxon>
        <taxon>Paenibacillus</taxon>
    </lineage>
</organism>
<dbReference type="Proteomes" id="UP000037688">
    <property type="component" value="Unassembled WGS sequence"/>
</dbReference>
<evidence type="ECO:0000313" key="2">
    <source>
        <dbReference type="Proteomes" id="UP000037688"/>
    </source>
</evidence>
<dbReference type="PATRIC" id="fig|1705561.3.peg.5108"/>
<reference evidence="1 2" key="1">
    <citation type="submission" date="2015-08" db="EMBL/GenBank/DDBJ databases">
        <title>Draft genome sequence of cellulolytic and xylanolytic Paenibacillus sp. A59, isolated from a decaying forest soil from Patagonia, Argentina.</title>
        <authorList>
            <person name="Ghio S."/>
            <person name="Caceres A.M."/>
            <person name="Talia P."/>
            <person name="Grasso D."/>
            <person name="Campos E."/>
        </authorList>
    </citation>
    <scope>NUCLEOTIDE SEQUENCE [LARGE SCALE GENOMIC DNA]</scope>
    <source>
        <strain evidence="1 2">A59</strain>
    </source>
</reference>